<dbReference type="PANTHER" id="PTHR21974">
    <property type="entry name" value="RE15880P"/>
    <property type="match status" value="1"/>
</dbReference>
<protein>
    <submittedName>
        <fullName evidence="3">Uncharacterized protein</fullName>
    </submittedName>
</protein>
<dbReference type="PANTHER" id="PTHR21974:SF2">
    <property type="entry name" value="RE15880P"/>
    <property type="match status" value="1"/>
</dbReference>
<keyword evidence="4" id="KW-1185">Reference proteome</keyword>
<keyword evidence="1" id="KW-0175">Coiled coil</keyword>
<dbReference type="AlphaFoldDB" id="A0A9D4G6Y9"/>
<dbReference type="OrthoDB" id="6432391at2759"/>
<feature type="coiled-coil region" evidence="1">
    <location>
        <begin position="39"/>
        <end position="123"/>
    </location>
</feature>
<evidence type="ECO:0000313" key="4">
    <source>
        <dbReference type="Proteomes" id="UP000828390"/>
    </source>
</evidence>
<dbReference type="GO" id="GO:0005929">
    <property type="term" value="C:cilium"/>
    <property type="evidence" value="ECO:0007669"/>
    <property type="project" value="TreeGrafter"/>
</dbReference>
<reference evidence="3" key="1">
    <citation type="journal article" date="2019" name="bioRxiv">
        <title>The Genome of the Zebra Mussel, Dreissena polymorpha: A Resource for Invasive Species Research.</title>
        <authorList>
            <person name="McCartney M.A."/>
            <person name="Auch B."/>
            <person name="Kono T."/>
            <person name="Mallez S."/>
            <person name="Zhang Y."/>
            <person name="Obille A."/>
            <person name="Becker A."/>
            <person name="Abrahante J.E."/>
            <person name="Garbe J."/>
            <person name="Badalamenti J.P."/>
            <person name="Herman A."/>
            <person name="Mangelson H."/>
            <person name="Liachko I."/>
            <person name="Sullivan S."/>
            <person name="Sone E.D."/>
            <person name="Koren S."/>
            <person name="Silverstein K.A.T."/>
            <person name="Beckman K.B."/>
            <person name="Gohl D.M."/>
        </authorList>
    </citation>
    <scope>NUCLEOTIDE SEQUENCE</scope>
    <source>
        <strain evidence="3">Duluth1</strain>
        <tissue evidence="3">Whole animal</tissue>
    </source>
</reference>
<evidence type="ECO:0000256" key="2">
    <source>
        <dbReference type="SAM" id="MobiDB-lite"/>
    </source>
</evidence>
<feature type="region of interest" description="Disordered" evidence="2">
    <location>
        <begin position="441"/>
        <end position="465"/>
    </location>
</feature>
<evidence type="ECO:0000313" key="3">
    <source>
        <dbReference type="EMBL" id="KAH3809981.1"/>
    </source>
</evidence>
<feature type="region of interest" description="Disordered" evidence="2">
    <location>
        <begin position="377"/>
        <end position="419"/>
    </location>
</feature>
<accession>A0A9D4G6Y9</accession>
<comment type="caution">
    <text evidence="3">The sequence shown here is derived from an EMBL/GenBank/DDBJ whole genome shotgun (WGS) entry which is preliminary data.</text>
</comment>
<dbReference type="EMBL" id="JAIWYP010000006">
    <property type="protein sequence ID" value="KAH3809981.1"/>
    <property type="molecule type" value="Genomic_DNA"/>
</dbReference>
<name>A0A9D4G6Y9_DREPO</name>
<sequence length="465" mass="53050">MSGGVDAQQLNRYIEIEREVQVLESQNVIKNYEVKNKAAVDVEETIRSVEITLKQLEINTRKEKQDVDNIQTKSIKDMFKDEAHFQRELNREQEEYLEARNKEEVARQQLADLQKQHGELEGQAKAVKEPADKLKKLYEERDTLLSHIFGGAYGSDLENKLEALFDSLMDQKQRISVANYKWMSARVLLHHAVSQLAHSVQKWKELLSIPPQQGHIRYNITTEVRNNLVAAIQNMQSTQRYLETIEFPYCKPQEVETLTKATNNIYTDMQDPQRHQHALQCYDVTWRRAAALLQWFDNVIANTIQRDMAKITEEGRKVETDLRAERIKLIREKIKETGGDVTGLNDAGLKGLAAGFYNIDQTKLSAEDMDMKGIGVTRPAPVDGGPHVPDAQNQGPPPAPAPTPLPLSELAPMPSENDLFGDISALKEQYAKNTEEYLKAQQMNKARMEQGLQAKLAERRHKKQA</sequence>
<reference evidence="3" key="2">
    <citation type="submission" date="2020-11" db="EMBL/GenBank/DDBJ databases">
        <authorList>
            <person name="McCartney M.A."/>
            <person name="Auch B."/>
            <person name="Kono T."/>
            <person name="Mallez S."/>
            <person name="Becker A."/>
            <person name="Gohl D.M."/>
            <person name="Silverstein K.A.T."/>
            <person name="Koren S."/>
            <person name="Bechman K.B."/>
            <person name="Herman A."/>
            <person name="Abrahante J.E."/>
            <person name="Garbe J."/>
        </authorList>
    </citation>
    <scope>NUCLEOTIDE SEQUENCE</scope>
    <source>
        <strain evidence="3">Duluth1</strain>
        <tissue evidence="3">Whole animal</tissue>
    </source>
</reference>
<evidence type="ECO:0000256" key="1">
    <source>
        <dbReference type="SAM" id="Coils"/>
    </source>
</evidence>
<dbReference type="Proteomes" id="UP000828390">
    <property type="component" value="Unassembled WGS sequence"/>
</dbReference>
<organism evidence="3 4">
    <name type="scientific">Dreissena polymorpha</name>
    <name type="common">Zebra mussel</name>
    <name type="synonym">Mytilus polymorpha</name>
    <dbReference type="NCBI Taxonomy" id="45954"/>
    <lineage>
        <taxon>Eukaryota</taxon>
        <taxon>Metazoa</taxon>
        <taxon>Spiralia</taxon>
        <taxon>Lophotrochozoa</taxon>
        <taxon>Mollusca</taxon>
        <taxon>Bivalvia</taxon>
        <taxon>Autobranchia</taxon>
        <taxon>Heteroconchia</taxon>
        <taxon>Euheterodonta</taxon>
        <taxon>Imparidentia</taxon>
        <taxon>Neoheterodontei</taxon>
        <taxon>Myida</taxon>
        <taxon>Dreissenoidea</taxon>
        <taxon>Dreissenidae</taxon>
        <taxon>Dreissena</taxon>
    </lineage>
</organism>
<proteinExistence type="predicted"/>
<feature type="compositionally biased region" description="Pro residues" evidence="2">
    <location>
        <begin position="395"/>
        <end position="405"/>
    </location>
</feature>
<gene>
    <name evidence="3" type="ORF">DPMN_138363</name>
</gene>